<feature type="compositionally biased region" description="Basic and acidic residues" evidence="3">
    <location>
        <begin position="231"/>
        <end position="251"/>
    </location>
</feature>
<dbReference type="Proteomes" id="UP001208570">
    <property type="component" value="Unassembled WGS sequence"/>
</dbReference>
<sequence length="385" mass="43507">MEDSLSSSYDSARTRAARKKRHPSTVIDTSRGGPEGNSLGQSAQTAKLSTSTPAASSGKYKKLEISRNRSGMNSKCDGEMCLDSTTTRECKKNIKRKMSNNCLGDDVTNSFESVDSKRSKLSSGGSSMLDSKKRKDKTRKQPVTDLSWEMAVEKARGMPDGSMGIDESESMDEDEIDVDASPPQKSDSATIGTARGKTKSLNVLQNAAKKLKQRKSKDGKENNSAKTTTKRKSEEVLNGEQKKTKPEELSKKERKFQRKMLKNNYEIAHKAKEMWDQLRKYDLPHEKRKQLSTDLYDLLKGKAKELIFAHDTSRVIQCMLKYGTQEHKNAIFEELREHIVEMAKSKYAKYFVRKLLKYGYNKGTEKLCIQKVIWKCPKTNKAQGK</sequence>
<dbReference type="PANTHER" id="PTHR13389">
    <property type="entry name" value="PUMILIO HOMOLOG 3"/>
    <property type="match status" value="1"/>
</dbReference>
<comment type="caution">
    <text evidence="5">The sequence shown here is derived from an EMBL/GenBank/DDBJ whole genome shotgun (WGS) entry which is preliminary data.</text>
</comment>
<dbReference type="PROSITE" id="PS50303">
    <property type="entry name" value="PUM_HD"/>
    <property type="match status" value="1"/>
</dbReference>
<feature type="compositionally biased region" description="Polar residues" evidence="3">
    <location>
        <begin position="99"/>
        <end position="113"/>
    </location>
</feature>
<feature type="repeat" description="Pumilio" evidence="2">
    <location>
        <begin position="334"/>
        <end position="370"/>
    </location>
</feature>
<evidence type="ECO:0000256" key="3">
    <source>
        <dbReference type="SAM" id="MobiDB-lite"/>
    </source>
</evidence>
<gene>
    <name evidence="5" type="ORF">LSH36_16g05016</name>
</gene>
<evidence type="ECO:0000313" key="5">
    <source>
        <dbReference type="EMBL" id="KAK2168513.1"/>
    </source>
</evidence>
<feature type="compositionally biased region" description="Acidic residues" evidence="3">
    <location>
        <begin position="166"/>
        <end position="178"/>
    </location>
</feature>
<evidence type="ECO:0000259" key="4">
    <source>
        <dbReference type="PROSITE" id="PS50303"/>
    </source>
</evidence>
<reference evidence="5" key="1">
    <citation type="journal article" date="2023" name="Mol. Biol. Evol.">
        <title>Third-Generation Sequencing Reveals the Adaptive Role of the Epigenome in Three Deep-Sea Polychaetes.</title>
        <authorList>
            <person name="Perez M."/>
            <person name="Aroh O."/>
            <person name="Sun Y."/>
            <person name="Lan Y."/>
            <person name="Juniper S.K."/>
            <person name="Young C.R."/>
            <person name="Angers B."/>
            <person name="Qian P.Y."/>
        </authorList>
    </citation>
    <scope>NUCLEOTIDE SEQUENCE</scope>
    <source>
        <strain evidence="5">P08H-3</strain>
    </source>
</reference>
<feature type="domain" description="PUM-HD" evidence="4">
    <location>
        <begin position="270"/>
        <end position="385"/>
    </location>
</feature>
<dbReference type="SMART" id="SM00025">
    <property type="entry name" value="Pumilio"/>
    <property type="match status" value="2"/>
</dbReference>
<dbReference type="GO" id="GO:0006417">
    <property type="term" value="P:regulation of translation"/>
    <property type="evidence" value="ECO:0007669"/>
    <property type="project" value="TreeGrafter"/>
</dbReference>
<proteinExistence type="predicted"/>
<protein>
    <recommendedName>
        <fullName evidence="4">PUM-HD domain-containing protein</fullName>
    </recommendedName>
</protein>
<dbReference type="InterPro" id="IPR011989">
    <property type="entry name" value="ARM-like"/>
</dbReference>
<dbReference type="PANTHER" id="PTHR13389:SF0">
    <property type="entry name" value="PUMILIO HOMOLOG 3"/>
    <property type="match status" value="1"/>
</dbReference>
<dbReference type="InterPro" id="IPR033133">
    <property type="entry name" value="PUM-HD"/>
</dbReference>
<dbReference type="Gene3D" id="1.25.10.10">
    <property type="entry name" value="Leucine-rich Repeat Variant"/>
    <property type="match status" value="1"/>
</dbReference>
<accession>A0AAD9KBA3</accession>
<feature type="region of interest" description="Disordered" evidence="3">
    <location>
        <begin position="96"/>
        <end position="254"/>
    </location>
</feature>
<dbReference type="GO" id="GO:0003729">
    <property type="term" value="F:mRNA binding"/>
    <property type="evidence" value="ECO:0007669"/>
    <property type="project" value="TreeGrafter"/>
</dbReference>
<name>A0AAD9KBA3_9ANNE</name>
<keyword evidence="6" id="KW-1185">Reference proteome</keyword>
<evidence type="ECO:0000256" key="1">
    <source>
        <dbReference type="ARBA" id="ARBA00022737"/>
    </source>
</evidence>
<feature type="compositionally biased region" description="Polar residues" evidence="3">
    <location>
        <begin position="38"/>
        <end position="55"/>
    </location>
</feature>
<keyword evidence="1" id="KW-0677">Repeat</keyword>
<evidence type="ECO:0000256" key="2">
    <source>
        <dbReference type="PROSITE-ProRule" id="PRU00317"/>
    </source>
</evidence>
<organism evidence="5 6">
    <name type="scientific">Paralvinella palmiformis</name>
    <dbReference type="NCBI Taxonomy" id="53620"/>
    <lineage>
        <taxon>Eukaryota</taxon>
        <taxon>Metazoa</taxon>
        <taxon>Spiralia</taxon>
        <taxon>Lophotrochozoa</taxon>
        <taxon>Annelida</taxon>
        <taxon>Polychaeta</taxon>
        <taxon>Sedentaria</taxon>
        <taxon>Canalipalpata</taxon>
        <taxon>Terebellida</taxon>
        <taxon>Terebelliformia</taxon>
        <taxon>Alvinellidae</taxon>
        <taxon>Paralvinella</taxon>
    </lineage>
</organism>
<dbReference type="PROSITE" id="PS50302">
    <property type="entry name" value="PUM"/>
    <property type="match status" value="1"/>
</dbReference>
<dbReference type="InterPro" id="IPR016024">
    <property type="entry name" value="ARM-type_fold"/>
</dbReference>
<dbReference type="InterPro" id="IPR040059">
    <property type="entry name" value="PUM3"/>
</dbReference>
<dbReference type="InterPro" id="IPR001313">
    <property type="entry name" value="Pumilio_RNA-bd_rpt"/>
</dbReference>
<dbReference type="AlphaFoldDB" id="A0AAD9KBA3"/>
<dbReference type="SUPFAM" id="SSF48371">
    <property type="entry name" value="ARM repeat"/>
    <property type="match status" value="1"/>
</dbReference>
<feature type="region of interest" description="Disordered" evidence="3">
    <location>
        <begin position="1"/>
        <end position="80"/>
    </location>
</feature>
<feature type="compositionally biased region" description="Polar residues" evidence="3">
    <location>
        <begin position="1"/>
        <end position="11"/>
    </location>
</feature>
<evidence type="ECO:0000313" key="6">
    <source>
        <dbReference type="Proteomes" id="UP001208570"/>
    </source>
</evidence>
<dbReference type="Pfam" id="PF00806">
    <property type="entry name" value="PUF"/>
    <property type="match status" value="1"/>
</dbReference>
<dbReference type="GO" id="GO:0005730">
    <property type="term" value="C:nucleolus"/>
    <property type="evidence" value="ECO:0007669"/>
    <property type="project" value="TreeGrafter"/>
</dbReference>
<dbReference type="EMBL" id="JAODUP010000016">
    <property type="protein sequence ID" value="KAK2168513.1"/>
    <property type="molecule type" value="Genomic_DNA"/>
</dbReference>